<dbReference type="EMBL" id="CABFNB010000121">
    <property type="protein sequence ID" value="VTZ63879.1"/>
    <property type="molecule type" value="Genomic_DNA"/>
</dbReference>
<dbReference type="AlphaFoldDB" id="A0A508X2C5"/>
<gene>
    <name evidence="1" type="ORF">EMEDMD4_530086</name>
</gene>
<dbReference type="Proteomes" id="UP000507954">
    <property type="component" value="Unassembled WGS sequence"/>
</dbReference>
<proteinExistence type="predicted"/>
<sequence>MRIGAHGLPPASPFSGSTGMRQMTGSFVDTNVLIYLFSSDATKADLVDELIAAVERSAFRC</sequence>
<organism evidence="1">
    <name type="scientific">Sinorhizobium medicae</name>
    <dbReference type="NCBI Taxonomy" id="110321"/>
    <lineage>
        <taxon>Bacteria</taxon>
        <taxon>Pseudomonadati</taxon>
        <taxon>Pseudomonadota</taxon>
        <taxon>Alphaproteobacteria</taxon>
        <taxon>Hyphomicrobiales</taxon>
        <taxon>Rhizobiaceae</taxon>
        <taxon>Sinorhizobium/Ensifer group</taxon>
        <taxon>Sinorhizobium</taxon>
    </lineage>
</organism>
<evidence type="ECO:0000313" key="1">
    <source>
        <dbReference type="EMBL" id="VTZ63879.1"/>
    </source>
</evidence>
<accession>A0A508X2C5</accession>
<evidence type="ECO:0008006" key="2">
    <source>
        <dbReference type="Google" id="ProtNLM"/>
    </source>
</evidence>
<protein>
    <recommendedName>
        <fullName evidence="2">PIN domain-containing protein</fullName>
    </recommendedName>
</protein>
<name>A0A508X2C5_9HYPH</name>
<reference evidence="1" key="1">
    <citation type="submission" date="2019-06" db="EMBL/GenBank/DDBJ databases">
        <authorList>
            <person name="Le Quere A."/>
            <person name="Colella S."/>
        </authorList>
    </citation>
    <scope>NUCLEOTIDE SEQUENCE</scope>
    <source>
        <strain evidence="1">EmedicaeMD41</strain>
    </source>
</reference>